<evidence type="ECO:0000256" key="5">
    <source>
        <dbReference type="ARBA" id="ARBA00023136"/>
    </source>
</evidence>
<dbReference type="Gene3D" id="2.60.370.10">
    <property type="entry name" value="Ctag/Cox11"/>
    <property type="match status" value="1"/>
</dbReference>
<dbReference type="OrthoDB" id="1704689at2759"/>
<proteinExistence type="inferred from homology"/>
<dbReference type="NCBIfam" id="NF003465">
    <property type="entry name" value="PRK05089.1"/>
    <property type="match status" value="1"/>
</dbReference>
<keyword evidence="11" id="KW-1185">Reference proteome</keyword>
<evidence type="ECO:0000256" key="8">
    <source>
        <dbReference type="SAM" id="Phobius"/>
    </source>
</evidence>
<dbReference type="InterPro" id="IPR007533">
    <property type="entry name" value="Cyt_c_oxidase_assmbl_CtaG"/>
</dbReference>
<dbReference type="STRING" id="283909.R7VD83"/>
<dbReference type="EMBL" id="KB292914">
    <property type="protein sequence ID" value="ELU16788.1"/>
    <property type="molecule type" value="Genomic_DNA"/>
</dbReference>
<dbReference type="PANTHER" id="PTHR21320">
    <property type="entry name" value="CYTOCHROME C OXIDASE ASSEMBLY PROTEIN COX11-RELATED"/>
    <property type="match status" value="1"/>
</dbReference>
<dbReference type="SUPFAM" id="SSF110111">
    <property type="entry name" value="Ctag/Cox11"/>
    <property type="match status" value="1"/>
</dbReference>
<dbReference type="HAMAP" id="MF_00155">
    <property type="entry name" value="CtaG"/>
    <property type="match status" value="1"/>
</dbReference>
<evidence type="ECO:0000313" key="10">
    <source>
        <dbReference type="EnsemblMetazoa" id="CapteP205254"/>
    </source>
</evidence>
<evidence type="ECO:0000256" key="1">
    <source>
        <dbReference type="ARBA" id="ARBA00004007"/>
    </source>
</evidence>
<dbReference type="AlphaFoldDB" id="R7VD83"/>
<dbReference type="PANTHER" id="PTHR21320:SF3">
    <property type="entry name" value="CYTOCHROME C OXIDASE ASSEMBLY PROTEIN COX11, MITOCHONDRIAL-RELATED"/>
    <property type="match status" value="1"/>
</dbReference>
<evidence type="ECO:0000256" key="2">
    <source>
        <dbReference type="ARBA" id="ARBA00004243"/>
    </source>
</evidence>
<dbReference type="EMBL" id="AMQN01004214">
    <property type="status" value="NOT_ANNOTATED_CDS"/>
    <property type="molecule type" value="Genomic_DNA"/>
</dbReference>
<dbReference type="GO" id="GO:0005507">
    <property type="term" value="F:copper ion binding"/>
    <property type="evidence" value="ECO:0007669"/>
    <property type="project" value="InterPro"/>
</dbReference>
<dbReference type="HOGENOM" id="CLU_045000_5_3_1"/>
<comment type="subcellular location">
    <subcellularLocation>
        <location evidence="2">Mitochondrion inner membrane</location>
        <topology evidence="2">Single-pass membrane protein</topology>
        <orientation evidence="2">Intermembrane side</orientation>
    </subcellularLocation>
</comment>
<reference evidence="9 11" key="2">
    <citation type="journal article" date="2013" name="Nature">
        <title>Insights into bilaterian evolution from three spiralian genomes.</title>
        <authorList>
            <person name="Simakov O."/>
            <person name="Marletaz F."/>
            <person name="Cho S.J."/>
            <person name="Edsinger-Gonzales E."/>
            <person name="Havlak P."/>
            <person name="Hellsten U."/>
            <person name="Kuo D.H."/>
            <person name="Larsson T."/>
            <person name="Lv J."/>
            <person name="Arendt D."/>
            <person name="Savage R."/>
            <person name="Osoegawa K."/>
            <person name="de Jong P."/>
            <person name="Grimwood J."/>
            <person name="Chapman J.A."/>
            <person name="Shapiro H."/>
            <person name="Aerts A."/>
            <person name="Otillar R.P."/>
            <person name="Terry A.Y."/>
            <person name="Boore J.L."/>
            <person name="Grigoriev I.V."/>
            <person name="Lindberg D.R."/>
            <person name="Seaver E.C."/>
            <person name="Weisblat D.A."/>
            <person name="Putnam N.H."/>
            <person name="Rokhsar D.S."/>
        </authorList>
    </citation>
    <scope>NUCLEOTIDE SEQUENCE</scope>
    <source>
        <strain evidence="9 11">I ESC-2004</strain>
    </source>
</reference>
<dbReference type="InterPro" id="IPR023471">
    <property type="entry name" value="CtaG/Cox11_dom_sf"/>
</dbReference>
<evidence type="ECO:0000256" key="3">
    <source>
        <dbReference type="ARBA" id="ARBA00022692"/>
    </source>
</evidence>
<comment type="function">
    <text evidence="1">Exerts its effect at some terminal stage of cytochrome c oxidase synthesis, probably by being involved in the insertion of the copper B into subunit I.</text>
</comment>
<dbReference type="EnsemblMetazoa" id="CapteT205254">
    <property type="protein sequence ID" value="CapteP205254"/>
    <property type="gene ID" value="CapteG205254"/>
</dbReference>
<organism evidence="9">
    <name type="scientific">Capitella teleta</name>
    <name type="common">Polychaete worm</name>
    <dbReference type="NCBI Taxonomy" id="283909"/>
    <lineage>
        <taxon>Eukaryota</taxon>
        <taxon>Metazoa</taxon>
        <taxon>Spiralia</taxon>
        <taxon>Lophotrochozoa</taxon>
        <taxon>Annelida</taxon>
        <taxon>Polychaeta</taxon>
        <taxon>Sedentaria</taxon>
        <taxon>Scolecida</taxon>
        <taxon>Capitellidae</taxon>
        <taxon>Capitella</taxon>
    </lineage>
</organism>
<dbReference type="PIRSF" id="PIRSF005413">
    <property type="entry name" value="COX11"/>
    <property type="match status" value="1"/>
</dbReference>
<keyword evidence="4 8" id="KW-1133">Transmembrane helix</keyword>
<evidence type="ECO:0000256" key="4">
    <source>
        <dbReference type="ARBA" id="ARBA00022989"/>
    </source>
</evidence>
<sequence length="206" mass="23149">MAQRSPQLEYKKRTIIYYTSAIIITMIGAGYAAVPLYKIFCQVQGLGGQASTGHDISKVTTMAPVKERSIKVIFNADTASAMQWNFKPQQREVNLLPGETALAFYTAKNPTDKPIIGISTYNVLPYDAAQYFNKIQCFCFEEQRLNPKEQVDMPVFFYIDPDFVEDPALSNTDTIYLSYTFFEAKDGLELPLPGYNQPYSSSQAVA</sequence>
<name>R7VD83_CAPTE</name>
<dbReference type="OMA" id="NKLECFC"/>
<dbReference type="Pfam" id="PF04442">
    <property type="entry name" value="CtaG_Cox11"/>
    <property type="match status" value="1"/>
</dbReference>
<keyword evidence="3 8" id="KW-0812">Transmembrane</keyword>
<dbReference type="Proteomes" id="UP000014760">
    <property type="component" value="Unassembled WGS sequence"/>
</dbReference>
<feature type="transmembrane region" description="Helical" evidence="8">
    <location>
        <begin position="15"/>
        <end position="34"/>
    </location>
</feature>
<evidence type="ECO:0000313" key="11">
    <source>
        <dbReference type="Proteomes" id="UP000014760"/>
    </source>
</evidence>
<dbReference type="FunCoup" id="R7VD83">
    <property type="interactions" value="1151"/>
</dbReference>
<comment type="subunit">
    <text evidence="6">Interacts with CNNM4/ACDP4. Interacts with RANBP2.</text>
</comment>
<evidence type="ECO:0000256" key="7">
    <source>
        <dbReference type="ARBA" id="ARBA00068998"/>
    </source>
</evidence>
<reference evidence="10" key="3">
    <citation type="submission" date="2015-06" db="UniProtKB">
        <authorList>
            <consortium name="EnsemblMetazoa"/>
        </authorList>
    </citation>
    <scope>IDENTIFICATION</scope>
</reference>
<gene>
    <name evidence="9" type="ORF">CAPTEDRAFT_205254</name>
</gene>
<evidence type="ECO:0000256" key="6">
    <source>
        <dbReference type="ARBA" id="ARBA00063165"/>
    </source>
</evidence>
<dbReference type="FunFam" id="2.60.370.10:FF:000001">
    <property type="entry name" value="COX11 cytochrome c oxidase assembly homolog"/>
    <property type="match status" value="1"/>
</dbReference>
<protein>
    <recommendedName>
        <fullName evidence="7">Cytochrome c oxidase assembly protein COX11, mitochondrial</fullName>
    </recommendedName>
</protein>
<reference evidence="11" key="1">
    <citation type="submission" date="2012-12" db="EMBL/GenBank/DDBJ databases">
        <authorList>
            <person name="Hellsten U."/>
            <person name="Grimwood J."/>
            <person name="Chapman J.A."/>
            <person name="Shapiro H."/>
            <person name="Aerts A."/>
            <person name="Otillar R.P."/>
            <person name="Terry A.Y."/>
            <person name="Boore J.L."/>
            <person name="Simakov O."/>
            <person name="Marletaz F."/>
            <person name="Cho S.-J."/>
            <person name="Edsinger-Gonzales E."/>
            <person name="Havlak P."/>
            <person name="Kuo D.-H."/>
            <person name="Larsson T."/>
            <person name="Lv J."/>
            <person name="Arendt D."/>
            <person name="Savage R."/>
            <person name="Osoegawa K."/>
            <person name="de Jong P."/>
            <person name="Lindberg D.R."/>
            <person name="Seaver E.C."/>
            <person name="Weisblat D.A."/>
            <person name="Putnam N.H."/>
            <person name="Grigoriev I.V."/>
            <person name="Rokhsar D.S."/>
        </authorList>
    </citation>
    <scope>NUCLEOTIDE SEQUENCE</scope>
    <source>
        <strain evidence="11">I ESC-2004</strain>
    </source>
</reference>
<evidence type="ECO:0000313" key="9">
    <source>
        <dbReference type="EMBL" id="ELU16788.1"/>
    </source>
</evidence>
<keyword evidence="5 8" id="KW-0472">Membrane</keyword>
<dbReference type="GO" id="GO:0005743">
    <property type="term" value="C:mitochondrial inner membrane"/>
    <property type="evidence" value="ECO:0007669"/>
    <property type="project" value="UniProtKB-SubCell"/>
</dbReference>
<accession>R7VD83</accession>